<organism evidence="1 2">
    <name type="scientific">Arachis hypogaea</name>
    <name type="common">Peanut</name>
    <dbReference type="NCBI Taxonomy" id="3818"/>
    <lineage>
        <taxon>Eukaryota</taxon>
        <taxon>Viridiplantae</taxon>
        <taxon>Streptophyta</taxon>
        <taxon>Embryophyta</taxon>
        <taxon>Tracheophyta</taxon>
        <taxon>Spermatophyta</taxon>
        <taxon>Magnoliopsida</taxon>
        <taxon>eudicotyledons</taxon>
        <taxon>Gunneridae</taxon>
        <taxon>Pentapetalae</taxon>
        <taxon>rosids</taxon>
        <taxon>fabids</taxon>
        <taxon>Fabales</taxon>
        <taxon>Fabaceae</taxon>
        <taxon>Papilionoideae</taxon>
        <taxon>50 kb inversion clade</taxon>
        <taxon>dalbergioids sensu lato</taxon>
        <taxon>Dalbergieae</taxon>
        <taxon>Pterocarpus clade</taxon>
        <taxon>Arachis</taxon>
    </lineage>
</organism>
<protein>
    <submittedName>
        <fullName evidence="1">Uncharacterized protein</fullName>
    </submittedName>
</protein>
<sequence length="95" mass="10090">MFVVFIASCSVVTILFYAVSILRRAASIRIVPPCSVCRTTSVPRYGGGMRGGVKNWSANNGHVSIGTPAQIASKLEFQPQCVKNPPTEGCDSISS</sequence>
<evidence type="ECO:0000313" key="1">
    <source>
        <dbReference type="EMBL" id="RYQ85896.1"/>
    </source>
</evidence>
<comment type="caution">
    <text evidence="1">The sequence shown here is derived from an EMBL/GenBank/DDBJ whole genome shotgun (WGS) entry which is preliminary data.</text>
</comment>
<evidence type="ECO:0000313" key="2">
    <source>
        <dbReference type="Proteomes" id="UP000289738"/>
    </source>
</evidence>
<accession>A0A444X873</accession>
<dbReference type="Proteomes" id="UP000289738">
    <property type="component" value="Chromosome B10"/>
</dbReference>
<dbReference type="AlphaFoldDB" id="A0A444X873"/>
<reference evidence="1 2" key="1">
    <citation type="submission" date="2019-01" db="EMBL/GenBank/DDBJ databases">
        <title>Sequencing of cultivated peanut Arachis hypogaea provides insights into genome evolution and oil improvement.</title>
        <authorList>
            <person name="Chen X."/>
        </authorList>
    </citation>
    <scope>NUCLEOTIDE SEQUENCE [LARGE SCALE GENOMIC DNA]</scope>
    <source>
        <strain evidence="2">cv. Fuhuasheng</strain>
        <tissue evidence="1">Leaves</tissue>
    </source>
</reference>
<dbReference type="EMBL" id="SDMP01000020">
    <property type="protein sequence ID" value="RYQ85896.1"/>
    <property type="molecule type" value="Genomic_DNA"/>
</dbReference>
<proteinExistence type="predicted"/>
<keyword evidence="2" id="KW-1185">Reference proteome</keyword>
<name>A0A444X873_ARAHY</name>
<gene>
    <name evidence="1" type="ORF">Ahy_B10g105524</name>
</gene>